<evidence type="ECO:0000259" key="2">
    <source>
        <dbReference type="Pfam" id="PF18564"/>
    </source>
</evidence>
<comment type="caution">
    <text evidence="3">The sequence shown here is derived from an EMBL/GenBank/DDBJ whole genome shotgun (WGS) entry which is preliminary data.</text>
</comment>
<organism evidence="3 4">
    <name type="scientific">Microbacterium bovistercoris</name>
    <dbReference type="NCBI Taxonomy" id="2293570"/>
    <lineage>
        <taxon>Bacteria</taxon>
        <taxon>Bacillati</taxon>
        <taxon>Actinomycetota</taxon>
        <taxon>Actinomycetes</taxon>
        <taxon>Micrococcales</taxon>
        <taxon>Microbacteriaceae</taxon>
        <taxon>Microbacterium</taxon>
    </lineage>
</organism>
<dbReference type="GO" id="GO:0016042">
    <property type="term" value="P:lipid catabolic process"/>
    <property type="evidence" value="ECO:0007669"/>
    <property type="project" value="UniProtKB-ARBA"/>
</dbReference>
<dbReference type="EMBL" id="QUAB01000011">
    <property type="protein sequence ID" value="REJ08358.1"/>
    <property type="molecule type" value="Genomic_DNA"/>
</dbReference>
<proteinExistence type="predicted"/>
<dbReference type="InterPro" id="IPR013780">
    <property type="entry name" value="Glyco_hydro_b"/>
</dbReference>
<sequence>MRTRRTWVPAQGGDWNQDDFVVNYEAAISAYPTANRMPVIVGEWGVPNSRTPGNAALVAAQVDAMERFASGWALFYFCASDGGGYCAMGADRQAAPGNEPAYGPYARAIAGTPNAEHFDAATGQYSATYTAAAGRSEIWVPSSVYVPLPTCRSPEARRTTTRRSRHWASRRSPDRR</sequence>
<dbReference type="Pfam" id="PF18564">
    <property type="entry name" value="Glyco_hydro_5_C"/>
    <property type="match status" value="1"/>
</dbReference>
<feature type="region of interest" description="Disordered" evidence="1">
    <location>
        <begin position="150"/>
        <end position="176"/>
    </location>
</feature>
<dbReference type="Gene3D" id="2.60.40.1180">
    <property type="entry name" value="Golgi alpha-mannosidase II"/>
    <property type="match status" value="1"/>
</dbReference>
<feature type="domain" description="Glycoside hydrolase family 5 C-terminal" evidence="2">
    <location>
        <begin position="104"/>
        <end position="161"/>
    </location>
</feature>
<dbReference type="Proteomes" id="UP000262172">
    <property type="component" value="Unassembled WGS sequence"/>
</dbReference>
<dbReference type="GO" id="GO:1901136">
    <property type="term" value="P:carbohydrate derivative catabolic process"/>
    <property type="evidence" value="ECO:0007669"/>
    <property type="project" value="UniProtKB-ARBA"/>
</dbReference>
<protein>
    <recommendedName>
        <fullName evidence="2">Glycoside hydrolase family 5 C-terminal domain-containing protein</fullName>
    </recommendedName>
</protein>
<dbReference type="Gene3D" id="3.20.20.80">
    <property type="entry name" value="Glycosidases"/>
    <property type="match status" value="1"/>
</dbReference>
<dbReference type="RefSeq" id="WP_116240497.1">
    <property type="nucleotide sequence ID" value="NZ_QUAB01000011.1"/>
</dbReference>
<accession>A0A371NY02</accession>
<evidence type="ECO:0000256" key="1">
    <source>
        <dbReference type="SAM" id="MobiDB-lite"/>
    </source>
</evidence>
<feature type="compositionally biased region" description="Basic residues" evidence="1">
    <location>
        <begin position="159"/>
        <end position="170"/>
    </location>
</feature>
<dbReference type="AlphaFoldDB" id="A0A371NY02"/>
<dbReference type="SUPFAM" id="SSF51445">
    <property type="entry name" value="(Trans)glycosidases"/>
    <property type="match status" value="1"/>
</dbReference>
<dbReference type="InterPro" id="IPR017853">
    <property type="entry name" value="GH"/>
</dbReference>
<evidence type="ECO:0000313" key="4">
    <source>
        <dbReference type="Proteomes" id="UP000262172"/>
    </source>
</evidence>
<evidence type="ECO:0000313" key="3">
    <source>
        <dbReference type="EMBL" id="REJ08358.1"/>
    </source>
</evidence>
<reference evidence="3 4" key="1">
    <citation type="submission" date="2018-08" db="EMBL/GenBank/DDBJ databases">
        <title>Isolation, diversity and antifungal activity of Actinobacteria from cow dung.</title>
        <authorList>
            <person name="Ling L."/>
        </authorList>
    </citation>
    <scope>NUCLEOTIDE SEQUENCE [LARGE SCALE GENOMIC DNA]</scope>
    <source>
        <strain evidence="3 4">NEAU-LLE</strain>
    </source>
</reference>
<dbReference type="InterPro" id="IPR041036">
    <property type="entry name" value="GH5_C"/>
</dbReference>
<gene>
    <name evidence="3" type="ORF">DY023_01075</name>
</gene>
<dbReference type="OrthoDB" id="9806701at2"/>
<name>A0A371NY02_9MICO</name>
<keyword evidence="4" id="KW-1185">Reference proteome</keyword>